<gene>
    <name evidence="3" type="ORF">R3P38DRAFT_3394078</name>
</gene>
<feature type="compositionally biased region" description="Basic residues" evidence="2">
    <location>
        <begin position="40"/>
        <end position="55"/>
    </location>
</feature>
<dbReference type="Gene3D" id="1.20.1440.170">
    <property type="entry name" value="Translation machinery-associated protein 16-like"/>
    <property type="match status" value="1"/>
</dbReference>
<evidence type="ECO:0000313" key="3">
    <source>
        <dbReference type="EMBL" id="KAK7030683.1"/>
    </source>
</evidence>
<evidence type="ECO:0008006" key="5">
    <source>
        <dbReference type="Google" id="ProtNLM"/>
    </source>
</evidence>
<dbReference type="EMBL" id="JAWWNJ010000025">
    <property type="protein sequence ID" value="KAK7030683.1"/>
    <property type="molecule type" value="Genomic_DNA"/>
</dbReference>
<dbReference type="GO" id="GO:0005634">
    <property type="term" value="C:nucleus"/>
    <property type="evidence" value="ECO:0007669"/>
    <property type="project" value="TreeGrafter"/>
</dbReference>
<reference evidence="3 4" key="1">
    <citation type="journal article" date="2024" name="J Genomics">
        <title>Draft genome sequencing and assembly of Favolaschia claudopus CIRM-BRFM 2984 isolated from oak limbs.</title>
        <authorList>
            <person name="Navarro D."/>
            <person name="Drula E."/>
            <person name="Chaduli D."/>
            <person name="Cazenave R."/>
            <person name="Ahrendt S."/>
            <person name="Wang J."/>
            <person name="Lipzen A."/>
            <person name="Daum C."/>
            <person name="Barry K."/>
            <person name="Grigoriev I.V."/>
            <person name="Favel A."/>
            <person name="Rosso M.N."/>
            <person name="Martin F."/>
        </authorList>
    </citation>
    <scope>NUCLEOTIDE SEQUENCE [LARGE SCALE GENOMIC DNA]</scope>
    <source>
        <strain evidence="3 4">CIRM-BRFM 2984</strain>
    </source>
</reference>
<proteinExistence type="inferred from homology"/>
<dbReference type="InterPro" id="IPR021346">
    <property type="entry name" value="Tma16"/>
</dbReference>
<dbReference type="PANTHER" id="PTHR13349:SF2">
    <property type="entry name" value="TRANSLATION MACHINERY-ASSOCIATED PROTEIN 16"/>
    <property type="match status" value="1"/>
</dbReference>
<dbReference type="InterPro" id="IPR038356">
    <property type="entry name" value="Tma16_sf"/>
</dbReference>
<accession>A0AAW0BVB8</accession>
<feature type="region of interest" description="Disordered" evidence="2">
    <location>
        <begin position="1"/>
        <end position="55"/>
    </location>
</feature>
<keyword evidence="4" id="KW-1185">Reference proteome</keyword>
<sequence length="222" mass="24472">MPPKTKASPKGTGTKPSSKKPTTEKVFHPDSRKAGQLARKALRKGKLGNLRTKRTQKASSMLELYAFLHQALPPPKESENGEDSEALSLPELHTIAQGWIARHDAMLADEQAARRKGRPKSAKETRIEELKLREQEIYRTGMEIPDLTDPPTLARFRQWDVKSLGYAHLLRFVRISSALPDVLVLSRAPSAQDGDGGEGGGEGGEEDEEEEAPELMEGVVET</sequence>
<name>A0AAW0BVB8_9AGAR</name>
<evidence type="ECO:0000256" key="1">
    <source>
        <dbReference type="ARBA" id="ARBA00034127"/>
    </source>
</evidence>
<dbReference type="PANTHER" id="PTHR13349">
    <property type="entry name" value="TRANSLATION MACHINERY-ASSOCIATED PROTEIN 16"/>
    <property type="match status" value="1"/>
</dbReference>
<dbReference type="Pfam" id="PF11176">
    <property type="entry name" value="Tma16"/>
    <property type="match status" value="1"/>
</dbReference>
<feature type="compositionally biased region" description="Basic and acidic residues" evidence="2">
    <location>
        <begin position="21"/>
        <end position="33"/>
    </location>
</feature>
<comment type="caution">
    <text evidence="3">The sequence shown here is derived from an EMBL/GenBank/DDBJ whole genome shotgun (WGS) entry which is preliminary data.</text>
</comment>
<organism evidence="3 4">
    <name type="scientific">Favolaschia claudopus</name>
    <dbReference type="NCBI Taxonomy" id="2862362"/>
    <lineage>
        <taxon>Eukaryota</taxon>
        <taxon>Fungi</taxon>
        <taxon>Dikarya</taxon>
        <taxon>Basidiomycota</taxon>
        <taxon>Agaricomycotina</taxon>
        <taxon>Agaricomycetes</taxon>
        <taxon>Agaricomycetidae</taxon>
        <taxon>Agaricales</taxon>
        <taxon>Marasmiineae</taxon>
        <taxon>Mycenaceae</taxon>
        <taxon>Favolaschia</taxon>
    </lineage>
</organism>
<evidence type="ECO:0000256" key="2">
    <source>
        <dbReference type="SAM" id="MobiDB-lite"/>
    </source>
</evidence>
<dbReference type="AlphaFoldDB" id="A0AAW0BVB8"/>
<feature type="compositionally biased region" description="Low complexity" evidence="2">
    <location>
        <begin position="8"/>
        <end position="20"/>
    </location>
</feature>
<feature type="compositionally biased region" description="Acidic residues" evidence="2">
    <location>
        <begin position="203"/>
        <end position="214"/>
    </location>
</feature>
<evidence type="ECO:0000313" key="4">
    <source>
        <dbReference type="Proteomes" id="UP001362999"/>
    </source>
</evidence>
<dbReference type="Proteomes" id="UP001362999">
    <property type="component" value="Unassembled WGS sequence"/>
</dbReference>
<comment type="similarity">
    <text evidence="1">Belongs to the TMA16 family.</text>
</comment>
<protein>
    <recommendedName>
        <fullName evidence="5">Translation machinery-associated protein 16</fullName>
    </recommendedName>
</protein>
<feature type="region of interest" description="Disordered" evidence="2">
    <location>
        <begin position="187"/>
        <end position="222"/>
    </location>
</feature>